<dbReference type="Proteomes" id="UP000410984">
    <property type="component" value="Unassembled WGS sequence"/>
</dbReference>
<protein>
    <submittedName>
        <fullName evidence="1">Uncharacterized protein</fullName>
    </submittedName>
</protein>
<proteinExistence type="predicted"/>
<name>A0A509E6N5_9HYPH</name>
<gene>
    <name evidence="1" type="ORF">MET9862_00390</name>
</gene>
<reference evidence="1 2" key="1">
    <citation type="submission" date="2019-06" db="EMBL/GenBank/DDBJ databases">
        <authorList>
            <person name="Rodrigo-Torres L."/>
            <person name="Arahal R. D."/>
            <person name="Lucena T."/>
        </authorList>
    </citation>
    <scope>NUCLEOTIDE SEQUENCE [LARGE SCALE GENOMIC DNA]</scope>
    <source>
        <strain evidence="1 2">SB0023/3</strain>
    </source>
</reference>
<dbReference type="EMBL" id="CABFPH010000003">
    <property type="protein sequence ID" value="VUD69831.1"/>
    <property type="molecule type" value="Genomic_DNA"/>
</dbReference>
<keyword evidence="2" id="KW-1185">Reference proteome</keyword>
<dbReference type="AlphaFoldDB" id="A0A509E6N5"/>
<accession>A0A509E6N5</accession>
<evidence type="ECO:0000313" key="2">
    <source>
        <dbReference type="Proteomes" id="UP000410984"/>
    </source>
</evidence>
<evidence type="ECO:0000313" key="1">
    <source>
        <dbReference type="EMBL" id="VUD69831.1"/>
    </source>
</evidence>
<organism evidence="1 2">
    <name type="scientific">Methylobacterium symbioticum</name>
    <dbReference type="NCBI Taxonomy" id="2584084"/>
    <lineage>
        <taxon>Bacteria</taxon>
        <taxon>Pseudomonadati</taxon>
        <taxon>Pseudomonadota</taxon>
        <taxon>Alphaproteobacteria</taxon>
        <taxon>Hyphomicrobiales</taxon>
        <taxon>Methylobacteriaceae</taxon>
        <taxon>Methylobacterium</taxon>
    </lineage>
</organism>
<sequence length="65" mass="6780">MRKVGKLSTRFHLGLAGSEARVACGFLLDGEGSLLLDPLSSQTNSFSSLSLSRCKGLSFALSFGG</sequence>